<feature type="compositionally biased region" description="Basic and acidic residues" evidence="1">
    <location>
        <begin position="287"/>
        <end position="297"/>
    </location>
</feature>
<protein>
    <recommendedName>
        <fullName evidence="5">Chitin-binding type-1 domain-containing protein</fullName>
    </recommendedName>
</protein>
<evidence type="ECO:0008006" key="5">
    <source>
        <dbReference type="Google" id="ProtNLM"/>
    </source>
</evidence>
<keyword evidence="4" id="KW-1185">Reference proteome</keyword>
<feature type="signal peptide" evidence="2">
    <location>
        <begin position="1"/>
        <end position="17"/>
    </location>
</feature>
<evidence type="ECO:0000313" key="4">
    <source>
        <dbReference type="Proteomes" id="UP000799302"/>
    </source>
</evidence>
<keyword evidence="2" id="KW-0732">Signal</keyword>
<feature type="region of interest" description="Disordered" evidence="1">
    <location>
        <begin position="19"/>
        <end position="43"/>
    </location>
</feature>
<sequence>MRGILLLQLVLAGLIAAEPQKKPSKHDNDRKKNPNKQQPKFDPRVIPIPTQVRMQELGDNSLLDEPKKCLHSQHNRPPGSMGGVKYNYCGHGFSSCLEGTTCRNLEGHCTDATCLGLCVPPPPKSPTPLDLGSMPKGQPRGSPRGPLPSSPARPFPSAGAFPKNPYGGTRRPRPTPTPTVEPRPAGPPVSPPGGAPNDAPRPHVPTTPGFGSNAGKPDPGNPKPEAPKPEAPKPETKSEAPKPTMRPFPKNTIPAKESPTPKAVEEGEVEDPKNPTRGKGKSGLTPKESKPKPKAIETEEPSATSELTKPSAAHTGPGFIPTTPPESPDPEDPKAAQPLGGCPSQFCQQTGTAQWKQRTDVRVIRIFVEDGDMTTAWRISFVWWILGITAPDEDVRALNDSILNASRIILGIGKASEEDEHKSLIERKLVKPQHHPMQMQTQNSSEVNNCWTMSRIPQNITRKKPG</sequence>
<name>A0A6A6UPK6_9PEZI</name>
<dbReference type="AlphaFoldDB" id="A0A6A6UPK6"/>
<feature type="compositionally biased region" description="Pro residues" evidence="1">
    <location>
        <begin position="174"/>
        <end position="194"/>
    </location>
</feature>
<gene>
    <name evidence="3" type="ORF">BT63DRAFT_437116</name>
</gene>
<evidence type="ECO:0000256" key="1">
    <source>
        <dbReference type="SAM" id="MobiDB-lite"/>
    </source>
</evidence>
<accession>A0A6A6UPK6</accession>
<feature type="compositionally biased region" description="Basic and acidic residues" evidence="1">
    <location>
        <begin position="19"/>
        <end position="32"/>
    </location>
</feature>
<dbReference type="Proteomes" id="UP000799302">
    <property type="component" value="Unassembled WGS sequence"/>
</dbReference>
<feature type="region of interest" description="Disordered" evidence="1">
    <location>
        <begin position="126"/>
        <end position="344"/>
    </location>
</feature>
<reference evidence="3" key="1">
    <citation type="journal article" date="2020" name="Stud. Mycol.">
        <title>101 Dothideomycetes genomes: a test case for predicting lifestyles and emergence of pathogens.</title>
        <authorList>
            <person name="Haridas S."/>
            <person name="Albert R."/>
            <person name="Binder M."/>
            <person name="Bloem J."/>
            <person name="Labutti K."/>
            <person name="Salamov A."/>
            <person name="Andreopoulos B."/>
            <person name="Baker S."/>
            <person name="Barry K."/>
            <person name="Bills G."/>
            <person name="Bluhm B."/>
            <person name="Cannon C."/>
            <person name="Castanera R."/>
            <person name="Culley D."/>
            <person name="Daum C."/>
            <person name="Ezra D."/>
            <person name="Gonzalez J."/>
            <person name="Henrissat B."/>
            <person name="Kuo A."/>
            <person name="Liang C."/>
            <person name="Lipzen A."/>
            <person name="Lutzoni F."/>
            <person name="Magnuson J."/>
            <person name="Mondo S."/>
            <person name="Nolan M."/>
            <person name="Ohm R."/>
            <person name="Pangilinan J."/>
            <person name="Park H.-J."/>
            <person name="Ramirez L."/>
            <person name="Alfaro M."/>
            <person name="Sun H."/>
            <person name="Tritt A."/>
            <person name="Yoshinaga Y."/>
            <person name="Zwiers L.-H."/>
            <person name="Turgeon B."/>
            <person name="Goodwin S."/>
            <person name="Spatafora J."/>
            <person name="Crous P."/>
            <person name="Grigoriev I."/>
        </authorList>
    </citation>
    <scope>NUCLEOTIDE SEQUENCE</scope>
    <source>
        <strain evidence="3">CBS 115976</strain>
    </source>
</reference>
<feature type="compositionally biased region" description="Basic and acidic residues" evidence="1">
    <location>
        <begin position="225"/>
        <end position="240"/>
    </location>
</feature>
<organism evidence="3 4">
    <name type="scientific">Microthyrium microscopicum</name>
    <dbReference type="NCBI Taxonomy" id="703497"/>
    <lineage>
        <taxon>Eukaryota</taxon>
        <taxon>Fungi</taxon>
        <taxon>Dikarya</taxon>
        <taxon>Ascomycota</taxon>
        <taxon>Pezizomycotina</taxon>
        <taxon>Dothideomycetes</taxon>
        <taxon>Dothideomycetes incertae sedis</taxon>
        <taxon>Microthyriales</taxon>
        <taxon>Microthyriaceae</taxon>
        <taxon>Microthyrium</taxon>
    </lineage>
</organism>
<evidence type="ECO:0000256" key="2">
    <source>
        <dbReference type="SAM" id="SignalP"/>
    </source>
</evidence>
<evidence type="ECO:0000313" key="3">
    <source>
        <dbReference type="EMBL" id="KAF2673401.1"/>
    </source>
</evidence>
<proteinExistence type="predicted"/>
<dbReference type="EMBL" id="MU004231">
    <property type="protein sequence ID" value="KAF2673401.1"/>
    <property type="molecule type" value="Genomic_DNA"/>
</dbReference>
<feature type="chain" id="PRO_5025580818" description="Chitin-binding type-1 domain-containing protein" evidence="2">
    <location>
        <begin position="18"/>
        <end position="466"/>
    </location>
</feature>
<feature type="compositionally biased region" description="Pro residues" evidence="1">
    <location>
        <begin position="145"/>
        <end position="154"/>
    </location>
</feature>